<name>A0A220S3T4_9NEIS</name>
<dbReference type="RefSeq" id="WP_089036685.1">
    <property type="nucleotide sequence ID" value="NZ_CP022278.1"/>
</dbReference>
<evidence type="ECO:0000313" key="2">
    <source>
        <dbReference type="Proteomes" id="UP000198238"/>
    </source>
</evidence>
<sequence length="146" mass="16141">MSSNTAVPPEGAEMKRTNVRWMIVALLFFVTNVNYGDRATLAIAGKPMSETLGFDAGELCWESVFISMGTVGILISLAWLKMVHDPKDHPKANKAEVRYIEEGGGLVNMDQAKKESGKSDHYKQVVRKHAFDTVSLGKKRSYGYTA</sequence>
<proteinExistence type="predicted"/>
<gene>
    <name evidence="1" type="ORF">BG910_09870</name>
</gene>
<dbReference type="KEGG" id="nei:BG910_09870"/>
<reference evidence="1 2" key="1">
    <citation type="submission" date="2017-06" db="EMBL/GenBank/DDBJ databases">
        <title>Neisseria chenwenguii sp. nov., isolated from the intestinal contents of Tibetan Plateau Pika in Yushu, Qinghai Province, China.</title>
        <authorList>
            <person name="Zhang G."/>
        </authorList>
    </citation>
    <scope>NUCLEOTIDE SEQUENCE [LARGE SCALE GENOMIC DNA]</scope>
    <source>
        <strain evidence="1 2">10023</strain>
    </source>
</reference>
<organism evidence="1 2">
    <name type="scientific">Neisseria chenwenguii</name>
    <dbReference type="NCBI Taxonomy" id="1853278"/>
    <lineage>
        <taxon>Bacteria</taxon>
        <taxon>Pseudomonadati</taxon>
        <taxon>Pseudomonadota</taxon>
        <taxon>Betaproteobacteria</taxon>
        <taxon>Neisseriales</taxon>
        <taxon>Neisseriaceae</taxon>
        <taxon>Neisseria</taxon>
    </lineage>
</organism>
<keyword evidence="2" id="KW-1185">Reference proteome</keyword>
<protein>
    <submittedName>
        <fullName evidence="1">Uncharacterized protein</fullName>
    </submittedName>
</protein>
<dbReference type="EMBL" id="CP022278">
    <property type="protein sequence ID" value="ASK27993.1"/>
    <property type="molecule type" value="Genomic_DNA"/>
</dbReference>
<accession>A0A220S3T4</accession>
<dbReference type="Proteomes" id="UP000198238">
    <property type="component" value="Chromosome"/>
</dbReference>
<dbReference type="AlphaFoldDB" id="A0A220S3T4"/>
<dbReference type="OrthoDB" id="8596007at2"/>
<evidence type="ECO:0000313" key="1">
    <source>
        <dbReference type="EMBL" id="ASK27993.1"/>
    </source>
</evidence>